<dbReference type="EMBL" id="CM055103">
    <property type="protein sequence ID" value="KAJ7535250.1"/>
    <property type="molecule type" value="Genomic_DNA"/>
</dbReference>
<comment type="caution">
    <text evidence="1">The sequence shown here is derived from an EMBL/GenBank/DDBJ whole genome shotgun (WGS) entry which is preliminary data.</text>
</comment>
<organism evidence="1 2">
    <name type="scientific">Diphasiastrum complanatum</name>
    <name type="common">Issler's clubmoss</name>
    <name type="synonym">Lycopodium complanatum</name>
    <dbReference type="NCBI Taxonomy" id="34168"/>
    <lineage>
        <taxon>Eukaryota</taxon>
        <taxon>Viridiplantae</taxon>
        <taxon>Streptophyta</taxon>
        <taxon>Embryophyta</taxon>
        <taxon>Tracheophyta</taxon>
        <taxon>Lycopodiopsida</taxon>
        <taxon>Lycopodiales</taxon>
        <taxon>Lycopodiaceae</taxon>
        <taxon>Lycopodioideae</taxon>
        <taxon>Diphasiastrum</taxon>
    </lineage>
</organism>
<keyword evidence="2" id="KW-1185">Reference proteome</keyword>
<gene>
    <name evidence="1" type="ORF">O6H91_12G024700</name>
</gene>
<reference evidence="2" key="1">
    <citation type="journal article" date="2024" name="Proc. Natl. Acad. Sci. U.S.A.">
        <title>Extraordinary preservation of gene collinearity over three hundred million years revealed in homosporous lycophytes.</title>
        <authorList>
            <person name="Li C."/>
            <person name="Wickell D."/>
            <person name="Kuo L.Y."/>
            <person name="Chen X."/>
            <person name="Nie B."/>
            <person name="Liao X."/>
            <person name="Peng D."/>
            <person name="Ji J."/>
            <person name="Jenkins J."/>
            <person name="Williams M."/>
            <person name="Shu S."/>
            <person name="Plott C."/>
            <person name="Barry K."/>
            <person name="Rajasekar S."/>
            <person name="Grimwood J."/>
            <person name="Han X."/>
            <person name="Sun S."/>
            <person name="Hou Z."/>
            <person name="He W."/>
            <person name="Dai G."/>
            <person name="Sun C."/>
            <person name="Schmutz J."/>
            <person name="Leebens-Mack J.H."/>
            <person name="Li F.W."/>
            <person name="Wang L."/>
        </authorList>
    </citation>
    <scope>NUCLEOTIDE SEQUENCE [LARGE SCALE GENOMIC DNA]</scope>
    <source>
        <strain evidence="2">cv. PW_Plant_1</strain>
    </source>
</reference>
<evidence type="ECO:0000313" key="2">
    <source>
        <dbReference type="Proteomes" id="UP001162992"/>
    </source>
</evidence>
<evidence type="ECO:0000313" key="1">
    <source>
        <dbReference type="EMBL" id="KAJ7535250.1"/>
    </source>
</evidence>
<dbReference type="Proteomes" id="UP001162992">
    <property type="component" value="Chromosome 12"/>
</dbReference>
<protein>
    <submittedName>
        <fullName evidence="1">Uncharacterized protein</fullName>
    </submittedName>
</protein>
<sequence length="195" mass="23169">MCRIEQNGFSLRAGIRCCCFWPTDSFEFAINILDKIYSVFAADIKKCSESIPLSGEFGLKNVLSQVIDWAFEATQKSYIVFHEIRLKAKKGLWTYNMRNDGIAFDKNIIKFIIYWLCDNMHVKLGDRIWKQIVGIPMGFFSSPIWCNLYLFYFEYKFCIRLAKLNRWDLLQMFSFSFHYVDDFCLKNVVILFHFL</sequence>
<proteinExistence type="predicted"/>
<accession>A0ACC2BZW3</accession>
<name>A0ACC2BZW3_DIPCM</name>